<evidence type="ECO:0000256" key="1">
    <source>
        <dbReference type="SAM" id="Phobius"/>
    </source>
</evidence>
<keyword evidence="3" id="KW-1185">Reference proteome</keyword>
<dbReference type="Proteomes" id="UP000668403">
    <property type="component" value="Unassembled WGS sequence"/>
</dbReference>
<feature type="transmembrane region" description="Helical" evidence="1">
    <location>
        <begin position="66"/>
        <end position="86"/>
    </location>
</feature>
<accession>A0A939TQ27</accession>
<keyword evidence="1" id="KW-0812">Transmembrane</keyword>
<gene>
    <name evidence="2" type="ORF">J4H85_00595</name>
</gene>
<name>A0A939TQ27_9MICO</name>
<feature type="transmembrane region" description="Helical" evidence="1">
    <location>
        <begin position="243"/>
        <end position="266"/>
    </location>
</feature>
<feature type="transmembrane region" description="Helical" evidence="1">
    <location>
        <begin position="107"/>
        <end position="134"/>
    </location>
</feature>
<evidence type="ECO:0000313" key="2">
    <source>
        <dbReference type="EMBL" id="MBO2988497.1"/>
    </source>
</evidence>
<feature type="transmembrane region" description="Helical" evidence="1">
    <location>
        <begin position="21"/>
        <end position="46"/>
    </location>
</feature>
<feature type="transmembrane region" description="Helical" evidence="1">
    <location>
        <begin position="185"/>
        <end position="206"/>
    </location>
</feature>
<evidence type="ECO:0000313" key="3">
    <source>
        <dbReference type="Proteomes" id="UP000668403"/>
    </source>
</evidence>
<reference evidence="2" key="1">
    <citation type="submission" date="2021-03" db="EMBL/GenBank/DDBJ databases">
        <title>Leucobacter chromiisoli sp. nov., isolated from chromium-containing soil of chemical plant.</title>
        <authorList>
            <person name="Xu Z."/>
        </authorList>
    </citation>
    <scope>NUCLEOTIDE SEQUENCE</scope>
    <source>
        <strain evidence="2">K 70/01</strain>
    </source>
</reference>
<feature type="transmembrane region" description="Helical" evidence="1">
    <location>
        <begin position="154"/>
        <end position="178"/>
    </location>
</feature>
<comment type="caution">
    <text evidence="2">The sequence shown here is derived from an EMBL/GenBank/DDBJ whole genome shotgun (WGS) entry which is preliminary data.</text>
</comment>
<organism evidence="2 3">
    <name type="scientific">Leucobacter tardus</name>
    <dbReference type="NCBI Taxonomy" id="501483"/>
    <lineage>
        <taxon>Bacteria</taxon>
        <taxon>Bacillati</taxon>
        <taxon>Actinomycetota</taxon>
        <taxon>Actinomycetes</taxon>
        <taxon>Micrococcales</taxon>
        <taxon>Microbacteriaceae</taxon>
        <taxon>Leucobacter</taxon>
    </lineage>
</organism>
<dbReference type="EMBL" id="JAGFBF010000001">
    <property type="protein sequence ID" value="MBO2988497.1"/>
    <property type="molecule type" value="Genomic_DNA"/>
</dbReference>
<keyword evidence="1" id="KW-0472">Membrane</keyword>
<dbReference type="AlphaFoldDB" id="A0A939TQ27"/>
<dbReference type="RefSeq" id="WP_208235901.1">
    <property type="nucleotide sequence ID" value="NZ_BAAAQU010000001.1"/>
</dbReference>
<sequence>MSRYGRSVSAETRKFTATKTWWILGIVLGLYAGMMTATFAFLFGSMADQLGEAGPGLGVQETADTVYSAIATYGYVVPFLVGALSATGELRHRTLALAFIAEPSRWIVLLGKVTTLIGMGALLGMIGIIGGVGAGATTLAATGGDAALGSSDTWALLARIIAAMAIWAVIGFGVGVLVRNQALAIVLALVFTQFLEPLLRAAASFWDWSANVARFLPGSATDTLVGASTMTLTSGSDGAVEPLSMGVGALVLIAYAVIAVLAGWALRWNRDLT</sequence>
<proteinExistence type="predicted"/>
<protein>
    <submittedName>
        <fullName evidence="2">ABC transporter permease</fullName>
    </submittedName>
</protein>
<keyword evidence="1" id="KW-1133">Transmembrane helix</keyword>